<organism evidence="10 11">
    <name type="scientific">Calidifontibacter indicus</name>
    <dbReference type="NCBI Taxonomy" id="419650"/>
    <lineage>
        <taxon>Bacteria</taxon>
        <taxon>Bacillati</taxon>
        <taxon>Actinomycetota</taxon>
        <taxon>Actinomycetes</taxon>
        <taxon>Micrococcales</taxon>
        <taxon>Dermacoccaceae</taxon>
        <taxon>Calidifontibacter</taxon>
    </lineage>
</organism>
<protein>
    <submittedName>
        <fullName evidence="10">Putative branched-subunit amino acid permease</fullName>
    </submittedName>
</protein>
<evidence type="ECO:0000256" key="9">
    <source>
        <dbReference type="SAM" id="Phobius"/>
    </source>
</evidence>
<feature type="compositionally biased region" description="Basic and acidic residues" evidence="8">
    <location>
        <begin position="238"/>
        <end position="257"/>
    </location>
</feature>
<evidence type="ECO:0000256" key="8">
    <source>
        <dbReference type="SAM" id="MobiDB-lite"/>
    </source>
</evidence>
<dbReference type="RefSeq" id="WP_115923427.1">
    <property type="nucleotide sequence ID" value="NZ_QTUA01000001.1"/>
</dbReference>
<feature type="region of interest" description="Disordered" evidence="8">
    <location>
        <begin position="233"/>
        <end position="257"/>
    </location>
</feature>
<keyword evidence="4" id="KW-1003">Cell membrane</keyword>
<dbReference type="InterPro" id="IPR011606">
    <property type="entry name" value="Brnchd-chn_aa_trnsp_permease"/>
</dbReference>
<dbReference type="Pfam" id="PF03591">
    <property type="entry name" value="AzlC"/>
    <property type="match status" value="1"/>
</dbReference>
<dbReference type="PANTHER" id="PTHR34979:SF1">
    <property type="entry name" value="INNER MEMBRANE PROTEIN YGAZ"/>
    <property type="match status" value="1"/>
</dbReference>
<feature type="transmembrane region" description="Helical" evidence="9">
    <location>
        <begin position="21"/>
        <end position="43"/>
    </location>
</feature>
<proteinExistence type="inferred from homology"/>
<dbReference type="GO" id="GO:0005886">
    <property type="term" value="C:plasma membrane"/>
    <property type="evidence" value="ECO:0007669"/>
    <property type="project" value="UniProtKB-SubCell"/>
</dbReference>
<accession>A0A3D9USW9</accession>
<sequence>MFIDRLAPGLADNAKPVALQGLWIGIATGLYAISFGALASAAGLNLWQAVLLSALLFSGGSPFALVGVIASGGTGAAAVTTSTLLGLRNGFYGLQVSRLLQARGWRKLLAAHLTIDESTAVAVAQPDRERTTVGFWWTGIAVFIFWNAFTVLGVLVGNALGDPKQWGLDAAASGAFIALLWPRLTTIRTRSSAVAAGAIALIASPHAPAGTPILIAALAAVVAGALPDKSEGNNGTHIIDEDLPHHERGRHSDWPTP</sequence>
<evidence type="ECO:0000256" key="6">
    <source>
        <dbReference type="ARBA" id="ARBA00022989"/>
    </source>
</evidence>
<keyword evidence="6 9" id="KW-1133">Transmembrane helix</keyword>
<keyword evidence="11" id="KW-1185">Reference proteome</keyword>
<dbReference type="GO" id="GO:1903785">
    <property type="term" value="P:L-valine transmembrane transport"/>
    <property type="evidence" value="ECO:0007669"/>
    <property type="project" value="TreeGrafter"/>
</dbReference>
<evidence type="ECO:0000256" key="5">
    <source>
        <dbReference type="ARBA" id="ARBA00022692"/>
    </source>
</evidence>
<comment type="similarity">
    <text evidence="2">Belongs to the AzlC family.</text>
</comment>
<comment type="caution">
    <text evidence="10">The sequence shown here is derived from an EMBL/GenBank/DDBJ whole genome shotgun (WGS) entry which is preliminary data.</text>
</comment>
<feature type="transmembrane region" description="Helical" evidence="9">
    <location>
        <begin position="135"/>
        <end position="160"/>
    </location>
</feature>
<name>A0A3D9USW9_9MICO</name>
<evidence type="ECO:0000313" key="11">
    <source>
        <dbReference type="Proteomes" id="UP000256253"/>
    </source>
</evidence>
<feature type="transmembrane region" description="Helical" evidence="9">
    <location>
        <begin position="166"/>
        <end position="184"/>
    </location>
</feature>
<dbReference type="AlphaFoldDB" id="A0A3D9USW9"/>
<keyword evidence="5 9" id="KW-0812">Transmembrane</keyword>
<dbReference type="Proteomes" id="UP000256253">
    <property type="component" value="Unassembled WGS sequence"/>
</dbReference>
<dbReference type="PANTHER" id="PTHR34979">
    <property type="entry name" value="INNER MEMBRANE PROTEIN YGAZ"/>
    <property type="match status" value="1"/>
</dbReference>
<keyword evidence="3" id="KW-0813">Transport</keyword>
<feature type="transmembrane region" description="Helical" evidence="9">
    <location>
        <begin position="63"/>
        <end position="87"/>
    </location>
</feature>
<gene>
    <name evidence="10" type="ORF">DFJ65_2685</name>
</gene>
<dbReference type="EMBL" id="QTUA01000001">
    <property type="protein sequence ID" value="REF31613.1"/>
    <property type="molecule type" value="Genomic_DNA"/>
</dbReference>
<evidence type="ECO:0000256" key="3">
    <source>
        <dbReference type="ARBA" id="ARBA00022448"/>
    </source>
</evidence>
<reference evidence="10 11" key="1">
    <citation type="submission" date="2018-08" db="EMBL/GenBank/DDBJ databases">
        <title>Sequencing the genomes of 1000 actinobacteria strains.</title>
        <authorList>
            <person name="Klenk H.-P."/>
        </authorList>
    </citation>
    <scope>NUCLEOTIDE SEQUENCE [LARGE SCALE GENOMIC DNA]</scope>
    <source>
        <strain evidence="10 11">DSM 22967</strain>
    </source>
</reference>
<evidence type="ECO:0000256" key="4">
    <source>
        <dbReference type="ARBA" id="ARBA00022475"/>
    </source>
</evidence>
<keyword evidence="7 9" id="KW-0472">Membrane</keyword>
<evidence type="ECO:0000256" key="2">
    <source>
        <dbReference type="ARBA" id="ARBA00010735"/>
    </source>
</evidence>
<comment type="subcellular location">
    <subcellularLocation>
        <location evidence="1">Cell membrane</location>
        <topology evidence="1">Multi-pass membrane protein</topology>
    </subcellularLocation>
</comment>
<dbReference type="OrthoDB" id="5195391at2"/>
<evidence type="ECO:0000256" key="7">
    <source>
        <dbReference type="ARBA" id="ARBA00023136"/>
    </source>
</evidence>
<evidence type="ECO:0000313" key="10">
    <source>
        <dbReference type="EMBL" id="REF31613.1"/>
    </source>
</evidence>
<evidence type="ECO:0000256" key="1">
    <source>
        <dbReference type="ARBA" id="ARBA00004651"/>
    </source>
</evidence>